<dbReference type="EMBL" id="JBDIML010000001">
    <property type="protein sequence ID" value="MEN2766526.1"/>
    <property type="molecule type" value="Genomic_DNA"/>
</dbReference>
<dbReference type="Gene3D" id="3.30.70.330">
    <property type="match status" value="1"/>
</dbReference>
<dbReference type="InterPro" id="IPR012677">
    <property type="entry name" value="Nucleotide-bd_a/b_plait_sf"/>
</dbReference>
<reference evidence="3 4" key="1">
    <citation type="submission" date="2024-05" db="EMBL/GenBank/DDBJ databases">
        <authorList>
            <person name="Haq I."/>
            <person name="Ullah Z."/>
            <person name="Ahmad R."/>
            <person name="Li M."/>
            <person name="Tong Y."/>
        </authorList>
    </citation>
    <scope>NUCLEOTIDE SEQUENCE [LARGE SCALE GENOMIC DNA]</scope>
    <source>
        <strain evidence="3 4">16A2E</strain>
    </source>
</reference>
<feature type="domain" description="RNA-binding S4" evidence="2">
    <location>
        <begin position="182"/>
        <end position="239"/>
    </location>
</feature>
<dbReference type="Pfam" id="PF01479">
    <property type="entry name" value="S4"/>
    <property type="match status" value="1"/>
</dbReference>
<proteinExistence type="predicted"/>
<dbReference type="CDD" id="cd00165">
    <property type="entry name" value="S4"/>
    <property type="match status" value="1"/>
</dbReference>
<dbReference type="InterPro" id="IPR036986">
    <property type="entry name" value="S4_RNA-bd_sf"/>
</dbReference>
<keyword evidence="1" id="KW-0694">RNA-binding</keyword>
<dbReference type="InterPro" id="IPR002942">
    <property type="entry name" value="S4_RNA-bd"/>
</dbReference>
<dbReference type="SUPFAM" id="SSF55174">
    <property type="entry name" value="Alpha-L RNA-binding motif"/>
    <property type="match status" value="1"/>
</dbReference>
<dbReference type="SMART" id="SM00363">
    <property type="entry name" value="S4"/>
    <property type="match status" value="1"/>
</dbReference>
<keyword evidence="4" id="KW-1185">Reference proteome</keyword>
<dbReference type="PROSITE" id="PS50889">
    <property type="entry name" value="S4"/>
    <property type="match status" value="1"/>
</dbReference>
<evidence type="ECO:0000313" key="3">
    <source>
        <dbReference type="EMBL" id="MEN2766526.1"/>
    </source>
</evidence>
<sequence>MDIYQHFRKEEHGFIDRVLSWKEGVERSFQAKLTDFLDPREQQVIEMLIGTTSDELQVKFFGGGKYSERKRAIIAPYYEEITNDSFDISLVQASYHEKFVTVAHRDVLGAFLSLGITRKKLGDIYAADGKIQIILDKEIISYVIMNLTGIKRASIRLEEVQLKNVIEIESVWNESEKIVSSLRLDTIVKEIYSISRKDAQVLIQKGMVKVNYRVVEDGKFLLREDDLISLRGRGRSKLIGINGQTKKDKYKITTAILEI</sequence>
<evidence type="ECO:0000313" key="4">
    <source>
        <dbReference type="Proteomes" id="UP001444625"/>
    </source>
</evidence>
<dbReference type="Gene3D" id="3.30.1370.160">
    <property type="match status" value="1"/>
</dbReference>
<accession>A0ABU9XE44</accession>
<comment type="caution">
    <text evidence="3">The sequence shown here is derived from an EMBL/GenBank/DDBJ whole genome shotgun (WGS) entry which is preliminary data.</text>
</comment>
<dbReference type="InterPro" id="IPR040591">
    <property type="entry name" value="RqcP2_RBD"/>
</dbReference>
<evidence type="ECO:0000259" key="2">
    <source>
        <dbReference type="SMART" id="SM00363"/>
    </source>
</evidence>
<dbReference type="Proteomes" id="UP001444625">
    <property type="component" value="Unassembled WGS sequence"/>
</dbReference>
<dbReference type="RefSeq" id="WP_345823972.1">
    <property type="nucleotide sequence ID" value="NZ_JBDIML010000001.1"/>
</dbReference>
<organism evidence="3 4">
    <name type="scientific">Ornithinibacillus xuwenensis</name>
    <dbReference type="NCBI Taxonomy" id="3144668"/>
    <lineage>
        <taxon>Bacteria</taxon>
        <taxon>Bacillati</taxon>
        <taxon>Bacillota</taxon>
        <taxon>Bacilli</taxon>
        <taxon>Bacillales</taxon>
        <taxon>Bacillaceae</taxon>
        <taxon>Ornithinibacillus</taxon>
    </lineage>
</organism>
<dbReference type="Pfam" id="PF17774">
    <property type="entry name" value="YlmH_RBD"/>
    <property type="match status" value="1"/>
</dbReference>
<gene>
    <name evidence="3" type="ORF">ABC228_04945</name>
</gene>
<evidence type="ECO:0000256" key="1">
    <source>
        <dbReference type="PROSITE-ProRule" id="PRU00182"/>
    </source>
</evidence>
<name>A0ABU9XE44_9BACI</name>
<dbReference type="Gene3D" id="3.10.290.10">
    <property type="entry name" value="RNA-binding S4 domain"/>
    <property type="match status" value="1"/>
</dbReference>
<protein>
    <submittedName>
        <fullName evidence="3">YlmH/Sll1252 family protein</fullName>
    </submittedName>
</protein>